<dbReference type="SUPFAM" id="SSF56059">
    <property type="entry name" value="Glutathione synthetase ATP-binding domain-like"/>
    <property type="match status" value="1"/>
</dbReference>
<evidence type="ECO:0000259" key="5">
    <source>
        <dbReference type="PROSITE" id="PS50975"/>
    </source>
</evidence>
<keyword evidence="3 4" id="KW-0067">ATP-binding</keyword>
<dbReference type="AlphaFoldDB" id="A0A256FN59"/>
<dbReference type="OrthoDB" id="24041at2"/>
<dbReference type="Gene3D" id="3.30.470.20">
    <property type="entry name" value="ATP-grasp fold, B domain"/>
    <property type="match status" value="1"/>
</dbReference>
<evidence type="ECO:0000313" key="7">
    <source>
        <dbReference type="Proteomes" id="UP000216478"/>
    </source>
</evidence>
<evidence type="ECO:0000256" key="2">
    <source>
        <dbReference type="ARBA" id="ARBA00022741"/>
    </source>
</evidence>
<accession>A0A256FN59</accession>
<organism evidence="6 7">
    <name type="scientific">Brucella grignonensis</name>
    <dbReference type="NCBI Taxonomy" id="94627"/>
    <lineage>
        <taxon>Bacteria</taxon>
        <taxon>Pseudomonadati</taxon>
        <taxon>Pseudomonadota</taxon>
        <taxon>Alphaproteobacteria</taxon>
        <taxon>Hyphomicrobiales</taxon>
        <taxon>Brucellaceae</taxon>
        <taxon>Brucella/Ochrobactrum group</taxon>
        <taxon>Brucella</taxon>
    </lineage>
</organism>
<name>A0A256FN59_9HYPH</name>
<evidence type="ECO:0000256" key="4">
    <source>
        <dbReference type="PROSITE-ProRule" id="PRU00409"/>
    </source>
</evidence>
<keyword evidence="1" id="KW-0436">Ligase</keyword>
<dbReference type="Proteomes" id="UP000216478">
    <property type="component" value="Unassembled WGS sequence"/>
</dbReference>
<dbReference type="PROSITE" id="PS50975">
    <property type="entry name" value="ATP_GRASP"/>
    <property type="match status" value="1"/>
</dbReference>
<dbReference type="Gene3D" id="3.40.50.20">
    <property type="match status" value="1"/>
</dbReference>
<dbReference type="Gene3D" id="3.30.1490.20">
    <property type="entry name" value="ATP-grasp fold, A domain"/>
    <property type="match status" value="1"/>
</dbReference>
<comment type="caution">
    <text evidence="6">The sequence shown here is derived from an EMBL/GenBank/DDBJ whole genome shotgun (WGS) entry which is preliminary data.</text>
</comment>
<keyword evidence="2 4" id="KW-0547">Nucleotide-binding</keyword>
<dbReference type="GO" id="GO:0005524">
    <property type="term" value="F:ATP binding"/>
    <property type="evidence" value="ECO:0007669"/>
    <property type="project" value="UniProtKB-UniRule"/>
</dbReference>
<keyword evidence="7" id="KW-1185">Reference proteome</keyword>
<gene>
    <name evidence="6" type="ORF">CEV33_4285</name>
</gene>
<dbReference type="PANTHER" id="PTHR43585">
    <property type="entry name" value="FUMIPYRROLE BIOSYNTHESIS PROTEIN C"/>
    <property type="match status" value="1"/>
</dbReference>
<evidence type="ECO:0000313" key="6">
    <source>
        <dbReference type="EMBL" id="OYR16277.1"/>
    </source>
</evidence>
<feature type="domain" description="ATP-grasp" evidence="5">
    <location>
        <begin position="121"/>
        <end position="315"/>
    </location>
</feature>
<reference evidence="6 7" key="1">
    <citation type="submission" date="2017-07" db="EMBL/GenBank/DDBJ databases">
        <title>Phylogenetic study on the rhizospheric bacterium Ochrobactrum sp. A44.</title>
        <authorList>
            <person name="Krzyzanowska D.M."/>
            <person name="Ossowicki A."/>
            <person name="Rajewska M."/>
            <person name="Maciag T."/>
            <person name="Kaczynski Z."/>
            <person name="Czerwicka M."/>
            <person name="Jafra S."/>
        </authorList>
    </citation>
    <scope>NUCLEOTIDE SEQUENCE [LARGE SCALE GENOMIC DNA]</scope>
    <source>
        <strain evidence="6 7">OgA9a</strain>
    </source>
</reference>
<evidence type="ECO:0000256" key="1">
    <source>
        <dbReference type="ARBA" id="ARBA00022598"/>
    </source>
</evidence>
<dbReference type="PANTHER" id="PTHR43585:SF2">
    <property type="entry name" value="ATP-GRASP ENZYME FSQD"/>
    <property type="match status" value="1"/>
</dbReference>
<evidence type="ECO:0000256" key="3">
    <source>
        <dbReference type="ARBA" id="ARBA00022840"/>
    </source>
</evidence>
<proteinExistence type="predicted"/>
<dbReference type="RefSeq" id="WP_094539302.1">
    <property type="nucleotide sequence ID" value="NZ_JBHEER010000007.1"/>
</dbReference>
<dbReference type="GO" id="GO:0046872">
    <property type="term" value="F:metal ion binding"/>
    <property type="evidence" value="ECO:0007669"/>
    <property type="project" value="InterPro"/>
</dbReference>
<sequence length="411" mass="45401">MTALLLCTSKVLLQNSFAEWRDATGGDAILFSGMGNPETQEAQQAIGCGAFREARFFADYEKSDLIEKAALELRANGYNISTVLSFSEVDVLRAARVRKKLGIIGQDSDDAAFFRDKTLMKRRAWERGIEVPKFARISCPADLVEFISANGFPVVTKPYDGRGSADVRVLQSDDDVDAFLTDGAATAGNHTVEEFIEGDMYRVDGLYVSGVPVVMHVGRYLKDCLAFIRGETIGTHGLDQKNPVLGRIEAFTRHLLEKALPFPSTSIFHVQLFHTSNDKLVLCEAASRLGGGVINEEVRFATGIDIKMDYVKSSVLQAKAPISLPYEVVKPTARIIIPPRQGTLQRFPVSCDFEWVNLYKAYGIAGQRYGGASMTNAEVAGFVFQGENEEHLRQRAVALETWFNTNSEWSS</sequence>
<dbReference type="InterPro" id="IPR013815">
    <property type="entry name" value="ATP_grasp_subdomain_1"/>
</dbReference>
<dbReference type="InterPro" id="IPR052032">
    <property type="entry name" value="ATP-dep_AA_Ligase"/>
</dbReference>
<dbReference type="InterPro" id="IPR011761">
    <property type="entry name" value="ATP-grasp"/>
</dbReference>
<dbReference type="GO" id="GO:0016874">
    <property type="term" value="F:ligase activity"/>
    <property type="evidence" value="ECO:0007669"/>
    <property type="project" value="UniProtKB-KW"/>
</dbReference>
<protein>
    <submittedName>
        <fullName evidence="6">ATP-grasp domain protein</fullName>
    </submittedName>
</protein>
<dbReference type="EMBL" id="NNRL01000151">
    <property type="protein sequence ID" value="OYR16277.1"/>
    <property type="molecule type" value="Genomic_DNA"/>
</dbReference>